<evidence type="ECO:0008006" key="4">
    <source>
        <dbReference type="Google" id="ProtNLM"/>
    </source>
</evidence>
<sequence>MKILAPLVLFTLQGALASPTLQHSKALPSCTIATATTTPNFILREYLLETIAGTNGSGGAQTLRGTLAVENPATGEIYRLYRIPISVGGGVWSVCRPGQDAPLPKELEVCQYLIERRSRRIGFRFKWVCGGDEEILFDATVIGELPEEVCVAKDGAEGGVVQTCTLPASVEGSLLLPVENISWEKVSAAGK</sequence>
<keyword evidence="1" id="KW-0732">Signal</keyword>
<proteinExistence type="predicted"/>
<accession>A0AAN6WYI1</accession>
<dbReference type="AlphaFoldDB" id="A0AAN6WYI1"/>
<comment type="caution">
    <text evidence="2">The sequence shown here is derived from an EMBL/GenBank/DDBJ whole genome shotgun (WGS) entry which is preliminary data.</text>
</comment>
<protein>
    <recommendedName>
        <fullName evidence="4">AA1-like domain-containing protein</fullName>
    </recommendedName>
</protein>
<evidence type="ECO:0000313" key="3">
    <source>
        <dbReference type="Proteomes" id="UP001302126"/>
    </source>
</evidence>
<dbReference type="EMBL" id="MU864364">
    <property type="protein sequence ID" value="KAK4190624.1"/>
    <property type="molecule type" value="Genomic_DNA"/>
</dbReference>
<dbReference type="Proteomes" id="UP001302126">
    <property type="component" value="Unassembled WGS sequence"/>
</dbReference>
<name>A0AAN6WYI1_9PEZI</name>
<reference evidence="2" key="1">
    <citation type="journal article" date="2023" name="Mol. Phylogenet. Evol.">
        <title>Genome-scale phylogeny and comparative genomics of the fungal order Sordariales.</title>
        <authorList>
            <person name="Hensen N."/>
            <person name="Bonometti L."/>
            <person name="Westerberg I."/>
            <person name="Brannstrom I.O."/>
            <person name="Guillou S."/>
            <person name="Cros-Aarteil S."/>
            <person name="Calhoun S."/>
            <person name="Haridas S."/>
            <person name="Kuo A."/>
            <person name="Mondo S."/>
            <person name="Pangilinan J."/>
            <person name="Riley R."/>
            <person name="LaButti K."/>
            <person name="Andreopoulos B."/>
            <person name="Lipzen A."/>
            <person name="Chen C."/>
            <person name="Yan M."/>
            <person name="Daum C."/>
            <person name="Ng V."/>
            <person name="Clum A."/>
            <person name="Steindorff A."/>
            <person name="Ohm R.A."/>
            <person name="Martin F."/>
            <person name="Silar P."/>
            <person name="Natvig D.O."/>
            <person name="Lalanne C."/>
            <person name="Gautier V."/>
            <person name="Ament-Velasquez S.L."/>
            <person name="Kruys A."/>
            <person name="Hutchinson M.I."/>
            <person name="Powell A.J."/>
            <person name="Barry K."/>
            <person name="Miller A.N."/>
            <person name="Grigoriev I.V."/>
            <person name="Debuchy R."/>
            <person name="Gladieux P."/>
            <person name="Hiltunen Thoren M."/>
            <person name="Johannesson H."/>
        </authorList>
    </citation>
    <scope>NUCLEOTIDE SEQUENCE</scope>
    <source>
        <strain evidence="2">PSN309</strain>
    </source>
</reference>
<evidence type="ECO:0000313" key="2">
    <source>
        <dbReference type="EMBL" id="KAK4190624.1"/>
    </source>
</evidence>
<evidence type="ECO:0000256" key="1">
    <source>
        <dbReference type="SAM" id="SignalP"/>
    </source>
</evidence>
<keyword evidence="3" id="KW-1185">Reference proteome</keyword>
<feature type="signal peptide" evidence="1">
    <location>
        <begin position="1"/>
        <end position="17"/>
    </location>
</feature>
<organism evidence="2 3">
    <name type="scientific">Podospora australis</name>
    <dbReference type="NCBI Taxonomy" id="1536484"/>
    <lineage>
        <taxon>Eukaryota</taxon>
        <taxon>Fungi</taxon>
        <taxon>Dikarya</taxon>
        <taxon>Ascomycota</taxon>
        <taxon>Pezizomycotina</taxon>
        <taxon>Sordariomycetes</taxon>
        <taxon>Sordariomycetidae</taxon>
        <taxon>Sordariales</taxon>
        <taxon>Podosporaceae</taxon>
        <taxon>Podospora</taxon>
    </lineage>
</organism>
<reference evidence="2" key="2">
    <citation type="submission" date="2023-05" db="EMBL/GenBank/DDBJ databases">
        <authorList>
            <consortium name="Lawrence Berkeley National Laboratory"/>
            <person name="Steindorff A."/>
            <person name="Hensen N."/>
            <person name="Bonometti L."/>
            <person name="Westerberg I."/>
            <person name="Brannstrom I.O."/>
            <person name="Guillou S."/>
            <person name="Cros-Aarteil S."/>
            <person name="Calhoun S."/>
            <person name="Haridas S."/>
            <person name="Kuo A."/>
            <person name="Mondo S."/>
            <person name="Pangilinan J."/>
            <person name="Riley R."/>
            <person name="Labutti K."/>
            <person name="Andreopoulos B."/>
            <person name="Lipzen A."/>
            <person name="Chen C."/>
            <person name="Yanf M."/>
            <person name="Daum C."/>
            <person name="Ng V."/>
            <person name="Clum A."/>
            <person name="Ohm R."/>
            <person name="Martin F."/>
            <person name="Silar P."/>
            <person name="Natvig D."/>
            <person name="Lalanne C."/>
            <person name="Gautier V."/>
            <person name="Ament-Velasquez S.L."/>
            <person name="Kruys A."/>
            <person name="Hutchinson M.I."/>
            <person name="Powell A.J."/>
            <person name="Barry K."/>
            <person name="Miller A.N."/>
            <person name="Grigoriev I.V."/>
            <person name="Debuchy R."/>
            <person name="Gladieux P."/>
            <person name="Thoren M.H."/>
            <person name="Johannesson H."/>
        </authorList>
    </citation>
    <scope>NUCLEOTIDE SEQUENCE</scope>
    <source>
        <strain evidence="2">PSN309</strain>
    </source>
</reference>
<feature type="chain" id="PRO_5042936243" description="AA1-like domain-containing protein" evidence="1">
    <location>
        <begin position="18"/>
        <end position="191"/>
    </location>
</feature>
<gene>
    <name evidence="2" type="ORF">QBC35DRAFT_460846</name>
</gene>